<organism evidence="1 2">
    <name type="scientific">Dipteronia dyeriana</name>
    <dbReference type="NCBI Taxonomy" id="168575"/>
    <lineage>
        <taxon>Eukaryota</taxon>
        <taxon>Viridiplantae</taxon>
        <taxon>Streptophyta</taxon>
        <taxon>Embryophyta</taxon>
        <taxon>Tracheophyta</taxon>
        <taxon>Spermatophyta</taxon>
        <taxon>Magnoliopsida</taxon>
        <taxon>eudicotyledons</taxon>
        <taxon>Gunneridae</taxon>
        <taxon>Pentapetalae</taxon>
        <taxon>rosids</taxon>
        <taxon>malvids</taxon>
        <taxon>Sapindales</taxon>
        <taxon>Sapindaceae</taxon>
        <taxon>Hippocastanoideae</taxon>
        <taxon>Acereae</taxon>
        <taxon>Dipteronia</taxon>
    </lineage>
</organism>
<dbReference type="EMBL" id="JANJYI010000001">
    <property type="protein sequence ID" value="KAK2665147.1"/>
    <property type="molecule type" value="Genomic_DNA"/>
</dbReference>
<dbReference type="InterPro" id="IPR008972">
    <property type="entry name" value="Cupredoxin"/>
</dbReference>
<comment type="caution">
    <text evidence="1">The sequence shown here is derived from an EMBL/GenBank/DDBJ whole genome shotgun (WGS) entry which is preliminary data.</text>
</comment>
<evidence type="ECO:0000313" key="1">
    <source>
        <dbReference type="EMBL" id="KAK2665147.1"/>
    </source>
</evidence>
<dbReference type="PANTHER" id="PTHR34052">
    <property type="entry name" value="GLYCINE-RICH PROTEIN-LIKE"/>
    <property type="match status" value="1"/>
</dbReference>
<dbReference type="AlphaFoldDB" id="A0AAD9XU24"/>
<protein>
    <recommendedName>
        <fullName evidence="3">Phytocyanin domain-containing protein</fullName>
    </recommendedName>
</protein>
<dbReference type="Proteomes" id="UP001280121">
    <property type="component" value="Unassembled WGS sequence"/>
</dbReference>
<name>A0AAD9XU24_9ROSI</name>
<dbReference type="SUPFAM" id="SSF49503">
    <property type="entry name" value="Cupredoxins"/>
    <property type="match status" value="1"/>
</dbReference>
<reference evidence="1" key="1">
    <citation type="journal article" date="2023" name="Plant J.">
        <title>Genome sequences and population genomics provide insights into the demographic history, inbreeding, and mutation load of two 'living fossil' tree species of Dipteronia.</title>
        <authorList>
            <person name="Feng Y."/>
            <person name="Comes H.P."/>
            <person name="Chen J."/>
            <person name="Zhu S."/>
            <person name="Lu R."/>
            <person name="Zhang X."/>
            <person name="Li P."/>
            <person name="Qiu J."/>
            <person name="Olsen K.M."/>
            <person name="Qiu Y."/>
        </authorList>
    </citation>
    <scope>NUCLEOTIDE SEQUENCE</scope>
    <source>
        <strain evidence="1">KIB01</strain>
    </source>
</reference>
<proteinExistence type="predicted"/>
<sequence length="82" mass="9777">MDKKWKLHFYKHKMCSNMIHHAKPRTRAKLIANTTQGDGEGFEFVLKRWQPYYFMCGERGSLHCKDGGMKFFVKPMLRCGQY</sequence>
<accession>A0AAD9XU24</accession>
<gene>
    <name evidence="1" type="ORF">Ddye_003721</name>
</gene>
<dbReference type="Gene3D" id="2.60.40.420">
    <property type="entry name" value="Cupredoxins - blue copper proteins"/>
    <property type="match status" value="1"/>
</dbReference>
<keyword evidence="2" id="KW-1185">Reference proteome</keyword>
<dbReference type="PANTHER" id="PTHR34052:SF1">
    <property type="entry name" value="OS06G0216700 PROTEIN"/>
    <property type="match status" value="1"/>
</dbReference>
<evidence type="ECO:0000313" key="2">
    <source>
        <dbReference type="Proteomes" id="UP001280121"/>
    </source>
</evidence>
<evidence type="ECO:0008006" key="3">
    <source>
        <dbReference type="Google" id="ProtNLM"/>
    </source>
</evidence>